<reference evidence="3" key="1">
    <citation type="journal article" date="2024" name="IScience">
        <title>Strigolactones Initiate the Formation of Haustorium-like Structures in Castilleja.</title>
        <authorList>
            <person name="Buerger M."/>
            <person name="Peterson D."/>
            <person name="Chory J."/>
        </authorList>
    </citation>
    <scope>NUCLEOTIDE SEQUENCE [LARGE SCALE GENOMIC DNA]</scope>
</reference>
<accession>A0ABD3DU69</accession>
<gene>
    <name evidence="2" type="ORF">CASFOL_012328</name>
</gene>
<dbReference type="Proteomes" id="UP001632038">
    <property type="component" value="Unassembled WGS sequence"/>
</dbReference>
<evidence type="ECO:0000313" key="3">
    <source>
        <dbReference type="Proteomes" id="UP001632038"/>
    </source>
</evidence>
<evidence type="ECO:0000313" key="2">
    <source>
        <dbReference type="EMBL" id="KAL3644396.1"/>
    </source>
</evidence>
<feature type="region of interest" description="Disordered" evidence="1">
    <location>
        <begin position="1"/>
        <end position="110"/>
    </location>
</feature>
<proteinExistence type="predicted"/>
<evidence type="ECO:0000256" key="1">
    <source>
        <dbReference type="SAM" id="MobiDB-lite"/>
    </source>
</evidence>
<feature type="compositionally biased region" description="Basic and acidic residues" evidence="1">
    <location>
        <begin position="73"/>
        <end position="91"/>
    </location>
</feature>
<organism evidence="2 3">
    <name type="scientific">Castilleja foliolosa</name>
    <dbReference type="NCBI Taxonomy" id="1961234"/>
    <lineage>
        <taxon>Eukaryota</taxon>
        <taxon>Viridiplantae</taxon>
        <taxon>Streptophyta</taxon>
        <taxon>Embryophyta</taxon>
        <taxon>Tracheophyta</taxon>
        <taxon>Spermatophyta</taxon>
        <taxon>Magnoliopsida</taxon>
        <taxon>eudicotyledons</taxon>
        <taxon>Gunneridae</taxon>
        <taxon>Pentapetalae</taxon>
        <taxon>asterids</taxon>
        <taxon>lamiids</taxon>
        <taxon>Lamiales</taxon>
        <taxon>Orobanchaceae</taxon>
        <taxon>Pedicularideae</taxon>
        <taxon>Castillejinae</taxon>
        <taxon>Castilleja</taxon>
    </lineage>
</organism>
<dbReference type="AlphaFoldDB" id="A0ABD3DU69"/>
<comment type="caution">
    <text evidence="2">The sequence shown here is derived from an EMBL/GenBank/DDBJ whole genome shotgun (WGS) entry which is preliminary data.</text>
</comment>
<dbReference type="EMBL" id="JAVIJP010000015">
    <property type="protein sequence ID" value="KAL3644396.1"/>
    <property type="molecule type" value="Genomic_DNA"/>
</dbReference>
<sequence length="110" mass="12986">MLGFRPKTTKNHPWSLFRVPHRDPRPSETPAKPNEATKQQKPHKYKSFDRMKHQNTPFDRMVTWQAEDEEEASFDRRRPFDRTGPFDRMDPSNDSQQSALQGHMHHASSS</sequence>
<name>A0ABD3DU69_9LAMI</name>
<protein>
    <submittedName>
        <fullName evidence="2">Uncharacterized protein</fullName>
    </submittedName>
</protein>
<keyword evidence="3" id="KW-1185">Reference proteome</keyword>